<dbReference type="Pfam" id="PF01156">
    <property type="entry name" value="IU_nuc_hydro"/>
    <property type="match status" value="1"/>
</dbReference>
<keyword evidence="2" id="KW-0326">Glycosidase</keyword>
<gene>
    <name evidence="4" type="ORF">P4T90_20190</name>
</gene>
<dbReference type="Proteomes" id="UP001341444">
    <property type="component" value="Unassembled WGS sequence"/>
</dbReference>
<keyword evidence="5" id="KW-1185">Reference proteome</keyword>
<name>A0ABU6MLK6_9BACI</name>
<dbReference type="GO" id="GO:0016787">
    <property type="term" value="F:hydrolase activity"/>
    <property type="evidence" value="ECO:0007669"/>
    <property type="project" value="UniProtKB-KW"/>
</dbReference>
<evidence type="ECO:0000259" key="3">
    <source>
        <dbReference type="Pfam" id="PF01156"/>
    </source>
</evidence>
<organism evidence="4 5">
    <name type="scientific">Heyndrickxia acidicola</name>
    <dbReference type="NCBI Taxonomy" id="209389"/>
    <lineage>
        <taxon>Bacteria</taxon>
        <taxon>Bacillati</taxon>
        <taxon>Bacillota</taxon>
        <taxon>Bacilli</taxon>
        <taxon>Bacillales</taxon>
        <taxon>Bacillaceae</taxon>
        <taxon>Heyndrickxia</taxon>
    </lineage>
</organism>
<dbReference type="EMBL" id="JARMAB010000032">
    <property type="protein sequence ID" value="MED1205374.1"/>
    <property type="molecule type" value="Genomic_DNA"/>
</dbReference>
<proteinExistence type="predicted"/>
<keyword evidence="1 4" id="KW-0378">Hydrolase</keyword>
<dbReference type="PANTHER" id="PTHR12304">
    <property type="entry name" value="INOSINE-URIDINE PREFERRING NUCLEOSIDE HYDROLASE"/>
    <property type="match status" value="1"/>
</dbReference>
<dbReference type="InterPro" id="IPR036452">
    <property type="entry name" value="Ribo_hydro-like"/>
</dbReference>
<evidence type="ECO:0000313" key="5">
    <source>
        <dbReference type="Proteomes" id="UP001341444"/>
    </source>
</evidence>
<dbReference type="InterPro" id="IPR023186">
    <property type="entry name" value="IUNH"/>
</dbReference>
<comment type="caution">
    <text evidence="4">The sequence shown here is derived from an EMBL/GenBank/DDBJ whole genome shotgun (WGS) entry which is preliminary data.</text>
</comment>
<evidence type="ECO:0000256" key="2">
    <source>
        <dbReference type="ARBA" id="ARBA00023295"/>
    </source>
</evidence>
<evidence type="ECO:0000256" key="1">
    <source>
        <dbReference type="ARBA" id="ARBA00022801"/>
    </source>
</evidence>
<accession>A0ABU6MLK6</accession>
<dbReference type="RefSeq" id="WP_083953273.1">
    <property type="nucleotide sequence ID" value="NZ_JARMAB010000032.1"/>
</dbReference>
<dbReference type="Gene3D" id="3.90.245.10">
    <property type="entry name" value="Ribonucleoside hydrolase-like"/>
    <property type="match status" value="1"/>
</dbReference>
<dbReference type="CDD" id="cd00455">
    <property type="entry name" value="nuc_hydro"/>
    <property type="match status" value="1"/>
</dbReference>
<dbReference type="PANTHER" id="PTHR12304:SF4">
    <property type="entry name" value="URIDINE NUCLEOSIDASE"/>
    <property type="match status" value="1"/>
</dbReference>
<dbReference type="SUPFAM" id="SSF53590">
    <property type="entry name" value="Nucleoside hydrolase"/>
    <property type="match status" value="1"/>
</dbReference>
<evidence type="ECO:0000313" key="4">
    <source>
        <dbReference type="EMBL" id="MED1205374.1"/>
    </source>
</evidence>
<reference evidence="4 5" key="1">
    <citation type="submission" date="2023-03" db="EMBL/GenBank/DDBJ databases">
        <title>Bacillus Genome Sequencing.</title>
        <authorList>
            <person name="Dunlap C."/>
        </authorList>
    </citation>
    <scope>NUCLEOTIDE SEQUENCE [LARGE SCALE GENOMIC DNA]</scope>
    <source>
        <strain evidence="4 5">B-23453</strain>
    </source>
</reference>
<protein>
    <submittedName>
        <fullName evidence="4">Nucleoside hydrolase</fullName>
    </submittedName>
</protein>
<dbReference type="InterPro" id="IPR001910">
    <property type="entry name" value="Inosine/uridine_hydrolase_dom"/>
</dbReference>
<sequence>MGKKKLLFFSDFGVDDILAVLYAFFSTKIDMVGIVVDYGNISKENALRNVRFLKKLTGKENIPAFGGAAVPLTGKSPTYYPDIHGPAGLGPIVPSPDMFTFDFENFYEINSLIKKYENEIILFCSGRLSSLATMFILYPEMMKKVKDIYIMGGAFHSPGNVTPKAEANFYSDPYAVNLILEQSPIKTHIVPLDVTSHAILTPQMVNDLDRYYRLTNNQVGMIIKPMVDFYYRFYKSRSPQIEGSPMHDLLALWSLENREKIVFEPVPVRILVEEGEGFGQSLGDFRNILMKASWPVHYVAKEFDYSQFISQVIQTFKSIPINHEH</sequence>
<feature type="domain" description="Inosine/uridine-preferring nucleoside hydrolase" evidence="3">
    <location>
        <begin position="8"/>
        <end position="309"/>
    </location>
</feature>